<protein>
    <recommendedName>
        <fullName evidence="1">Plastocyanin-like domain-containing protein</fullName>
    </recommendedName>
</protein>
<evidence type="ECO:0000259" key="1">
    <source>
        <dbReference type="Pfam" id="PF07731"/>
    </source>
</evidence>
<reference evidence="2 3" key="1">
    <citation type="submission" date="2018-02" db="EMBL/GenBank/DDBJ databases">
        <title>Complete genome of Nitrosopumilus ureaphilus PS0.</title>
        <authorList>
            <person name="Qin W."/>
            <person name="Zheng Y."/>
            <person name="Stahl D.A."/>
        </authorList>
    </citation>
    <scope>NUCLEOTIDE SEQUENCE [LARGE SCALE GENOMIC DNA]</scope>
    <source>
        <strain evidence="2 3">PS0</strain>
    </source>
</reference>
<organism evidence="2 3">
    <name type="scientific">Nitrosopumilus ureiphilus</name>
    <dbReference type="NCBI Taxonomy" id="1470067"/>
    <lineage>
        <taxon>Archaea</taxon>
        <taxon>Nitrososphaerota</taxon>
        <taxon>Nitrososphaeria</taxon>
        <taxon>Nitrosopumilales</taxon>
        <taxon>Nitrosopumilaceae</taxon>
        <taxon>Nitrosopumilus</taxon>
    </lineage>
</organism>
<dbReference type="Pfam" id="PF07731">
    <property type="entry name" value="Cu-oxidase_2"/>
    <property type="match status" value="1"/>
</dbReference>
<dbReference type="Gene3D" id="2.60.40.420">
    <property type="entry name" value="Cupredoxins - blue copper proteins"/>
    <property type="match status" value="1"/>
</dbReference>
<proteinExistence type="predicted"/>
<dbReference type="KEGG" id="nue:C5F50_09790"/>
<dbReference type="SUPFAM" id="SSF49503">
    <property type="entry name" value="Cupredoxins"/>
    <property type="match status" value="1"/>
</dbReference>
<accession>A0A7D5R8U8</accession>
<name>A0A7D5R8U8_9ARCH</name>
<feature type="domain" description="Plastocyanin-like" evidence="1">
    <location>
        <begin position="10"/>
        <end position="47"/>
    </location>
</feature>
<keyword evidence="3" id="KW-1185">Reference proteome</keyword>
<evidence type="ECO:0000313" key="3">
    <source>
        <dbReference type="Proteomes" id="UP000509478"/>
    </source>
</evidence>
<dbReference type="InterPro" id="IPR011706">
    <property type="entry name" value="Cu-oxidase_C"/>
</dbReference>
<gene>
    <name evidence="2" type="ORF">C5F50_09790</name>
</gene>
<dbReference type="GO" id="GO:0005507">
    <property type="term" value="F:copper ion binding"/>
    <property type="evidence" value="ECO:0007669"/>
    <property type="project" value="InterPro"/>
</dbReference>
<dbReference type="AlphaFoldDB" id="A0A7D5R8U8"/>
<dbReference type="Proteomes" id="UP000509478">
    <property type="component" value="Chromosome"/>
</dbReference>
<sequence>MQGTTIPLVQGALETFVVTPDKPAMWLYHSHVVSHADAEMIGLFTIEE</sequence>
<dbReference type="EMBL" id="CP026995">
    <property type="protein sequence ID" value="QLH08018.1"/>
    <property type="molecule type" value="Genomic_DNA"/>
</dbReference>
<dbReference type="GO" id="GO:0016491">
    <property type="term" value="F:oxidoreductase activity"/>
    <property type="evidence" value="ECO:0007669"/>
    <property type="project" value="InterPro"/>
</dbReference>
<dbReference type="InterPro" id="IPR008972">
    <property type="entry name" value="Cupredoxin"/>
</dbReference>
<evidence type="ECO:0000313" key="2">
    <source>
        <dbReference type="EMBL" id="QLH08018.1"/>
    </source>
</evidence>
<dbReference type="OrthoDB" id="10163at2157"/>